<reference evidence="9 10" key="1">
    <citation type="submission" date="2018-09" db="EMBL/GenBank/DDBJ databases">
        <title>Paenibacillus SK2017-BO5.</title>
        <authorList>
            <person name="Piskunova J.V."/>
            <person name="Dubiley S.A."/>
            <person name="Severinov K.V."/>
        </authorList>
    </citation>
    <scope>NUCLEOTIDE SEQUENCE [LARGE SCALE GENOMIC DNA]</scope>
    <source>
        <strain evidence="9 10">BO5</strain>
    </source>
</reference>
<evidence type="ECO:0000256" key="6">
    <source>
        <dbReference type="ARBA" id="ARBA00023136"/>
    </source>
</evidence>
<dbReference type="InterPro" id="IPR000515">
    <property type="entry name" value="MetI-like"/>
</dbReference>
<accession>A0A3A3GB34</accession>
<evidence type="ECO:0000259" key="8">
    <source>
        <dbReference type="PROSITE" id="PS50928"/>
    </source>
</evidence>
<dbReference type="Pfam" id="PF12911">
    <property type="entry name" value="OppC_N"/>
    <property type="match status" value="1"/>
</dbReference>
<feature type="transmembrane region" description="Helical" evidence="7">
    <location>
        <begin position="143"/>
        <end position="160"/>
    </location>
</feature>
<dbReference type="Gene3D" id="1.10.3720.10">
    <property type="entry name" value="MetI-like"/>
    <property type="match status" value="1"/>
</dbReference>
<dbReference type="AlphaFoldDB" id="A0A3A3GB34"/>
<comment type="caution">
    <text evidence="9">The sequence shown here is derived from an EMBL/GenBank/DDBJ whole genome shotgun (WGS) entry which is preliminary data.</text>
</comment>
<organism evidence="9 10">
    <name type="scientific">Paenibacillus thiaminolyticus</name>
    <name type="common">Bacillus thiaminolyticus</name>
    <dbReference type="NCBI Taxonomy" id="49283"/>
    <lineage>
        <taxon>Bacteria</taxon>
        <taxon>Bacillati</taxon>
        <taxon>Bacillota</taxon>
        <taxon>Bacilli</taxon>
        <taxon>Bacillales</taxon>
        <taxon>Paenibacillaceae</taxon>
        <taxon>Paenibacillus</taxon>
    </lineage>
</organism>
<gene>
    <name evidence="9" type="ORF">DQX05_24200</name>
</gene>
<evidence type="ECO:0000256" key="3">
    <source>
        <dbReference type="ARBA" id="ARBA00022475"/>
    </source>
</evidence>
<protein>
    <submittedName>
        <fullName evidence="9">ABC transporter permease</fullName>
    </submittedName>
</protein>
<keyword evidence="3" id="KW-1003">Cell membrane</keyword>
<dbReference type="PROSITE" id="PS50928">
    <property type="entry name" value="ABC_TM1"/>
    <property type="match status" value="1"/>
</dbReference>
<feature type="domain" description="ABC transmembrane type-1" evidence="8">
    <location>
        <begin position="78"/>
        <end position="267"/>
    </location>
</feature>
<keyword evidence="5 7" id="KW-1133">Transmembrane helix</keyword>
<evidence type="ECO:0000256" key="4">
    <source>
        <dbReference type="ARBA" id="ARBA00022692"/>
    </source>
</evidence>
<keyword evidence="6 7" id="KW-0472">Membrane</keyword>
<dbReference type="RefSeq" id="WP_119795925.1">
    <property type="nucleotide sequence ID" value="NZ_QYZD01000032.1"/>
</dbReference>
<dbReference type="InterPro" id="IPR025966">
    <property type="entry name" value="OppC_N"/>
</dbReference>
<comment type="similarity">
    <text evidence="7">Belongs to the binding-protein-dependent transport system permease family.</text>
</comment>
<evidence type="ECO:0000313" key="10">
    <source>
        <dbReference type="Proteomes" id="UP000266177"/>
    </source>
</evidence>
<keyword evidence="2 7" id="KW-0813">Transport</keyword>
<dbReference type="GO" id="GO:0055085">
    <property type="term" value="P:transmembrane transport"/>
    <property type="evidence" value="ECO:0007669"/>
    <property type="project" value="InterPro"/>
</dbReference>
<dbReference type="PANTHER" id="PTHR43386">
    <property type="entry name" value="OLIGOPEPTIDE TRANSPORT SYSTEM PERMEASE PROTEIN APPC"/>
    <property type="match status" value="1"/>
</dbReference>
<evidence type="ECO:0000256" key="2">
    <source>
        <dbReference type="ARBA" id="ARBA00022448"/>
    </source>
</evidence>
<dbReference type="Pfam" id="PF00528">
    <property type="entry name" value="BPD_transp_1"/>
    <property type="match status" value="1"/>
</dbReference>
<evidence type="ECO:0000256" key="1">
    <source>
        <dbReference type="ARBA" id="ARBA00004651"/>
    </source>
</evidence>
<feature type="transmembrane region" description="Helical" evidence="7">
    <location>
        <begin position="118"/>
        <end position="137"/>
    </location>
</feature>
<dbReference type="CDD" id="cd06261">
    <property type="entry name" value="TM_PBP2"/>
    <property type="match status" value="1"/>
</dbReference>
<dbReference type="Proteomes" id="UP000266177">
    <property type="component" value="Unassembled WGS sequence"/>
</dbReference>
<feature type="transmembrane region" description="Helical" evidence="7">
    <location>
        <begin position="245"/>
        <end position="266"/>
    </location>
</feature>
<feature type="transmembrane region" description="Helical" evidence="7">
    <location>
        <begin position="84"/>
        <end position="106"/>
    </location>
</feature>
<feature type="transmembrane region" description="Helical" evidence="7">
    <location>
        <begin position="198"/>
        <end position="224"/>
    </location>
</feature>
<sequence length="281" mass="30857">MNRMKWRNVLTQVKEQKAAIAAIILLAVFALAAIFAFLVPYDPNKIVVTERMLPPSAAHWFGTDDYGRDYLARALYGGRVSLSVGFLAMAIAVIVGTAVGTVSGYFGGWIDNMLMRFVDILMSIPSFFLMLILNAYLKPGITTIILIIGMLSWMNIARIVRAETLSVKEREYVLYARVSGQNTLAIILKHIVPNIMSTIIVAATINIASAILMESSLSFLGLGIQQPNSSWGSMLNNAQGFIGEAPYLALFPGLFILLTVLSFNVLGDVFRVAFEPKANKR</sequence>
<dbReference type="OrthoDB" id="9797472at2"/>
<name>A0A3A3GB34_PANTH</name>
<comment type="subcellular location">
    <subcellularLocation>
        <location evidence="1 7">Cell membrane</location>
        <topology evidence="1 7">Multi-pass membrane protein</topology>
    </subcellularLocation>
</comment>
<dbReference type="InterPro" id="IPR050366">
    <property type="entry name" value="BP-dependent_transpt_permease"/>
</dbReference>
<dbReference type="EMBL" id="QYZD01000032">
    <property type="protein sequence ID" value="RJG20664.1"/>
    <property type="molecule type" value="Genomic_DNA"/>
</dbReference>
<keyword evidence="4 7" id="KW-0812">Transmembrane</keyword>
<dbReference type="GO" id="GO:0005886">
    <property type="term" value="C:plasma membrane"/>
    <property type="evidence" value="ECO:0007669"/>
    <property type="project" value="UniProtKB-SubCell"/>
</dbReference>
<evidence type="ECO:0000256" key="7">
    <source>
        <dbReference type="RuleBase" id="RU363032"/>
    </source>
</evidence>
<proteinExistence type="inferred from homology"/>
<dbReference type="SUPFAM" id="SSF161098">
    <property type="entry name" value="MetI-like"/>
    <property type="match status" value="1"/>
</dbReference>
<dbReference type="InterPro" id="IPR035906">
    <property type="entry name" value="MetI-like_sf"/>
</dbReference>
<feature type="transmembrane region" description="Helical" evidence="7">
    <location>
        <begin position="20"/>
        <end position="41"/>
    </location>
</feature>
<evidence type="ECO:0000313" key="9">
    <source>
        <dbReference type="EMBL" id="RJG20664.1"/>
    </source>
</evidence>
<evidence type="ECO:0000256" key="5">
    <source>
        <dbReference type="ARBA" id="ARBA00022989"/>
    </source>
</evidence>
<dbReference type="PANTHER" id="PTHR43386:SF1">
    <property type="entry name" value="D,D-DIPEPTIDE TRANSPORT SYSTEM PERMEASE PROTEIN DDPC-RELATED"/>
    <property type="match status" value="1"/>
</dbReference>